<dbReference type="EMBL" id="JAGKQH010000018">
    <property type="protein sequence ID" value="KAG6573488.1"/>
    <property type="molecule type" value="Genomic_DNA"/>
</dbReference>
<accession>A0AAV6M1K3</accession>
<sequence length="153" mass="17317">MEHAPGTSGAMERKSLLESKHRLWVGFIRDMGRVPTGLISSFGPKALVGGLVSTSRSILDTWTSSPQLDSLEVSRSLLPFLSDMLDYGHHSSTVHSHNNIASPHRVFRLDTLTNRKDFRRLTIFLYEMSCCIMMKSFLMHNPYDVINDECMEA</sequence>
<feature type="non-terminal residue" evidence="1">
    <location>
        <position position="1"/>
    </location>
</feature>
<name>A0AAV6M1K3_9ROSI</name>
<evidence type="ECO:0000313" key="1">
    <source>
        <dbReference type="EMBL" id="KAG6573488.1"/>
    </source>
</evidence>
<gene>
    <name evidence="1" type="ORF">SDJN03_27375</name>
</gene>
<evidence type="ECO:0000313" key="2">
    <source>
        <dbReference type="Proteomes" id="UP000685013"/>
    </source>
</evidence>
<comment type="caution">
    <text evidence="1">The sequence shown here is derived from an EMBL/GenBank/DDBJ whole genome shotgun (WGS) entry which is preliminary data.</text>
</comment>
<keyword evidence="2" id="KW-1185">Reference proteome</keyword>
<reference evidence="1 2" key="1">
    <citation type="journal article" date="2021" name="Hortic Res">
        <title>The domestication of Cucurbita argyrosperma as revealed by the genome of its wild relative.</title>
        <authorList>
            <person name="Barrera-Redondo J."/>
            <person name="Sanchez-de la Vega G."/>
            <person name="Aguirre-Liguori J.A."/>
            <person name="Castellanos-Morales G."/>
            <person name="Gutierrez-Guerrero Y.T."/>
            <person name="Aguirre-Dugua X."/>
            <person name="Aguirre-Planter E."/>
            <person name="Tenaillon M.I."/>
            <person name="Lira-Saade R."/>
            <person name="Eguiarte L.E."/>
        </authorList>
    </citation>
    <scope>NUCLEOTIDE SEQUENCE [LARGE SCALE GENOMIC DNA]</scope>
    <source>
        <strain evidence="1">JBR-2021</strain>
    </source>
</reference>
<organism evidence="1 2">
    <name type="scientific">Cucurbita argyrosperma subsp. sororia</name>
    <dbReference type="NCBI Taxonomy" id="37648"/>
    <lineage>
        <taxon>Eukaryota</taxon>
        <taxon>Viridiplantae</taxon>
        <taxon>Streptophyta</taxon>
        <taxon>Embryophyta</taxon>
        <taxon>Tracheophyta</taxon>
        <taxon>Spermatophyta</taxon>
        <taxon>Magnoliopsida</taxon>
        <taxon>eudicotyledons</taxon>
        <taxon>Gunneridae</taxon>
        <taxon>Pentapetalae</taxon>
        <taxon>rosids</taxon>
        <taxon>fabids</taxon>
        <taxon>Cucurbitales</taxon>
        <taxon>Cucurbitaceae</taxon>
        <taxon>Cucurbiteae</taxon>
        <taxon>Cucurbita</taxon>
    </lineage>
</organism>
<proteinExistence type="predicted"/>
<dbReference type="Proteomes" id="UP000685013">
    <property type="component" value="Chromosome 18"/>
</dbReference>
<dbReference type="AlphaFoldDB" id="A0AAV6M1K3"/>
<protein>
    <submittedName>
        <fullName evidence="1">Uncharacterized protein</fullName>
    </submittedName>
</protein>